<keyword evidence="1" id="KW-1133">Transmembrane helix</keyword>
<dbReference type="AlphaFoldDB" id="A0A640W9M3"/>
<name>A0A640W9M3_9GAMM</name>
<accession>A0A640W9M3</accession>
<sequence length="130" mass="14433">MNGSLPWIVFVFGGATIIVIGFIQVIVGAILAPMIIAKADKALGVLMPTDEQFFQGLPISFNRLASYGRIILLRNTGWYRRHVFHGRSDRERAVRDAPRWLKNVAVGVYAGSHFACAVTIVWAGFLFLLD</sequence>
<evidence type="ECO:0000313" key="3">
    <source>
        <dbReference type="Proteomes" id="UP000466024"/>
    </source>
</evidence>
<evidence type="ECO:0000256" key="1">
    <source>
        <dbReference type="SAM" id="Phobius"/>
    </source>
</evidence>
<comment type="caution">
    <text evidence="2">The sequence shown here is derived from an EMBL/GenBank/DDBJ whole genome shotgun (WGS) entry which is preliminary data.</text>
</comment>
<reference evidence="2 3" key="1">
    <citation type="submission" date="2019-08" db="EMBL/GenBank/DDBJ databases">
        <title>Bioinformatics analysis of the strain L3 and L5.</title>
        <authorList>
            <person name="Li X."/>
        </authorList>
    </citation>
    <scope>NUCLEOTIDE SEQUENCE [LARGE SCALE GENOMIC DNA]</scope>
    <source>
        <strain evidence="2 3">L3</strain>
    </source>
</reference>
<evidence type="ECO:0000313" key="2">
    <source>
        <dbReference type="EMBL" id="KAA0016691.1"/>
    </source>
</evidence>
<keyword evidence="1" id="KW-0472">Membrane</keyword>
<keyword evidence="3" id="KW-1185">Reference proteome</keyword>
<dbReference type="RefSeq" id="WP_149436492.1">
    <property type="nucleotide sequence ID" value="NZ_VTPX01000010.1"/>
</dbReference>
<feature type="transmembrane region" description="Helical" evidence="1">
    <location>
        <begin position="104"/>
        <end position="129"/>
    </location>
</feature>
<feature type="transmembrane region" description="Helical" evidence="1">
    <location>
        <begin position="6"/>
        <end position="32"/>
    </location>
</feature>
<keyword evidence="1" id="KW-0812">Transmembrane</keyword>
<proteinExistence type="predicted"/>
<dbReference type="Proteomes" id="UP000466024">
    <property type="component" value="Unassembled WGS sequence"/>
</dbReference>
<dbReference type="EMBL" id="VTPX01000010">
    <property type="protein sequence ID" value="KAA0016691.1"/>
    <property type="molecule type" value="Genomic_DNA"/>
</dbReference>
<gene>
    <name evidence="2" type="ORF">F0A16_16590</name>
</gene>
<organism evidence="2 3">
    <name type="scientific">Salinicola corii</name>
    <dbReference type="NCBI Taxonomy" id="2606937"/>
    <lineage>
        <taxon>Bacteria</taxon>
        <taxon>Pseudomonadati</taxon>
        <taxon>Pseudomonadota</taxon>
        <taxon>Gammaproteobacteria</taxon>
        <taxon>Oceanospirillales</taxon>
        <taxon>Halomonadaceae</taxon>
        <taxon>Salinicola</taxon>
    </lineage>
</organism>
<protein>
    <submittedName>
        <fullName evidence="2">Uncharacterized protein</fullName>
    </submittedName>
</protein>